<dbReference type="EMBL" id="CANI01000033">
    <property type="protein sequence ID" value="CCM77913.1"/>
    <property type="molecule type" value="Genomic_DNA"/>
</dbReference>
<proteinExistence type="predicted"/>
<dbReference type="HOGENOM" id="CLU_160699_0_0_5"/>
<evidence type="ECO:0000256" key="2">
    <source>
        <dbReference type="SAM" id="SignalP"/>
    </source>
</evidence>
<evidence type="ECO:0000313" key="3">
    <source>
        <dbReference type="EMBL" id="CCM77913.1"/>
    </source>
</evidence>
<feature type="compositionally biased region" description="Low complexity" evidence="1">
    <location>
        <begin position="80"/>
        <end position="94"/>
    </location>
</feature>
<sequence length="100" mass="10481">MLKLLAASLLAVSLAGSAFAQSNPAPTGSTMNKNHGAAADTMKMKKTKKIDKMTTSSTTHKTHNLNKENCKKLAGKGSLQTQGGNSNTENTENTCADNNN</sequence>
<reference evidence="3 4" key="1">
    <citation type="journal article" date="2013" name="Genome Announc.">
        <title>Draft Genome Sequence of Rhizobium mesoamericanum STM3625, a Nitrogen-Fixing Symbiont of Mimosa pudica Isolated in French Guiana (South America).</title>
        <authorList>
            <person name="Moulin L."/>
            <person name="Mornico D."/>
            <person name="Melkonian R."/>
            <person name="Klonowska A."/>
        </authorList>
    </citation>
    <scope>NUCLEOTIDE SEQUENCE [LARGE SCALE GENOMIC DNA]</scope>
    <source>
        <strain evidence="3 4">STM3625</strain>
    </source>
</reference>
<keyword evidence="4" id="KW-1185">Reference proteome</keyword>
<dbReference type="Proteomes" id="UP000009319">
    <property type="component" value="Unassembled WGS sequence"/>
</dbReference>
<feature type="compositionally biased region" description="Polar residues" evidence="1">
    <location>
        <begin position="21"/>
        <end position="33"/>
    </location>
</feature>
<accession>K0PVT2</accession>
<gene>
    <name evidence="3" type="ORF">BN77_0884</name>
</gene>
<evidence type="ECO:0008006" key="5">
    <source>
        <dbReference type="Google" id="ProtNLM"/>
    </source>
</evidence>
<comment type="caution">
    <text evidence="3">The sequence shown here is derived from an EMBL/GenBank/DDBJ whole genome shotgun (WGS) entry which is preliminary data.</text>
</comment>
<organism evidence="3 4">
    <name type="scientific">Rhizobium mesoamericanum STM3625</name>
    <dbReference type="NCBI Taxonomy" id="1211777"/>
    <lineage>
        <taxon>Bacteria</taxon>
        <taxon>Pseudomonadati</taxon>
        <taxon>Pseudomonadota</taxon>
        <taxon>Alphaproteobacteria</taxon>
        <taxon>Hyphomicrobiales</taxon>
        <taxon>Rhizobiaceae</taxon>
        <taxon>Rhizobium/Agrobacterium group</taxon>
        <taxon>Rhizobium</taxon>
    </lineage>
</organism>
<protein>
    <recommendedName>
        <fullName evidence="5">Pentapeptide MXKDX repeat protein</fullName>
    </recommendedName>
</protein>
<feature type="signal peptide" evidence="2">
    <location>
        <begin position="1"/>
        <end position="20"/>
    </location>
</feature>
<name>K0PVT2_9HYPH</name>
<evidence type="ECO:0000256" key="1">
    <source>
        <dbReference type="SAM" id="MobiDB-lite"/>
    </source>
</evidence>
<evidence type="ECO:0000313" key="4">
    <source>
        <dbReference type="Proteomes" id="UP000009319"/>
    </source>
</evidence>
<dbReference type="eggNOG" id="ENOG5031929">
    <property type="taxonomic scope" value="Bacteria"/>
</dbReference>
<dbReference type="RefSeq" id="WP_007528794.1">
    <property type="nucleotide sequence ID" value="NZ_HF536772.1"/>
</dbReference>
<feature type="chain" id="PRO_5003835631" description="Pentapeptide MXKDX repeat protein" evidence="2">
    <location>
        <begin position="21"/>
        <end position="100"/>
    </location>
</feature>
<feature type="region of interest" description="Disordered" evidence="1">
    <location>
        <begin position="19"/>
        <end position="100"/>
    </location>
</feature>
<dbReference type="AlphaFoldDB" id="K0PVT2"/>
<keyword evidence="2" id="KW-0732">Signal</keyword>